<evidence type="ECO:0000313" key="16">
    <source>
        <dbReference type="Proteomes" id="UP000287243"/>
    </source>
</evidence>
<comment type="similarity">
    <text evidence="12">Belongs to the ABC transporter superfamily. Macrolide exporter (TC 3.A.1.122) family.</text>
</comment>
<evidence type="ECO:0000259" key="14">
    <source>
        <dbReference type="PROSITE" id="PS50893"/>
    </source>
</evidence>
<dbReference type="GO" id="GO:0005886">
    <property type="term" value="C:plasma membrane"/>
    <property type="evidence" value="ECO:0007669"/>
    <property type="project" value="UniProtKB-SubCell"/>
</dbReference>
<dbReference type="InterPro" id="IPR003593">
    <property type="entry name" value="AAA+_ATPase"/>
</dbReference>
<dbReference type="PANTHER" id="PTHR30572:SF4">
    <property type="entry name" value="ABC TRANSPORTER PERMEASE YTRF"/>
    <property type="match status" value="1"/>
</dbReference>
<dbReference type="PANTHER" id="PTHR30572">
    <property type="entry name" value="MEMBRANE COMPONENT OF TRANSPORTER-RELATED"/>
    <property type="match status" value="1"/>
</dbReference>
<dbReference type="PROSITE" id="PS50893">
    <property type="entry name" value="ABC_TRANSPORTER_2"/>
    <property type="match status" value="1"/>
</dbReference>
<evidence type="ECO:0000256" key="1">
    <source>
        <dbReference type="ARBA" id="ARBA00004429"/>
    </source>
</evidence>
<dbReference type="FunFam" id="3.40.50.300:FF:000032">
    <property type="entry name" value="Export ABC transporter ATP-binding protein"/>
    <property type="match status" value="1"/>
</dbReference>
<dbReference type="InterPro" id="IPR050250">
    <property type="entry name" value="Macrolide_Exporter_MacB"/>
</dbReference>
<sequence>MITIKNISKTYRMGEIEVKALQGVSLSVSAGEFIAIMGASGSGKSTLMHVLGLLDRPDSGEYYLGTKRINDLRDEELSAIRNRIAGFVFQQFHLLPRLSALENTELPLIYAGKRHLKELAQERIKQVGLAERAHHRPNELSGGQQQRVAIARSLVNDPFIILADEPTGNLDTKSQAEIMGLLKDLNKQGKTIVLVTHEYDVAQYADRIITMRDGRIISDEKRKTSAAVRPDSSADSVVEEALAHGLAVSRKTKFFEYLQQASSAMFSHKMRSFLSILGILIGVAAVIAMLALGTGAKESIEKQLATLGSNLLMVRPGSPKLGPVALESGTVTRFTFQDVEAIKRLTDVVRRISPSVTGRGQLVYGNKNWNTQIEGVDVAYEEVRSSKPQIGRFFSSGEVTSRDKVVLLGSTVARELFGDADPVGRTIKINLQNFKVIGVLAPKGGGGFHDPDDTVLIPITTAMYRLLGKDYIDSMYVEARSSDVIDEAEEAIKREIIKRHHLDKDEEDTFQIRNMSDIRQTLEATTKTMSMLLGSIAAISLLVGGIGIMNIMLVSVTERTREIGLRKAIGANNRDIMVQFLIEAVLMAIIGGVVGILLGSGIAMLMVVFAGWAVRVSVFSIVLATTFSLGVGIIFGLWPAQKASELDPIEALRYE</sequence>
<gene>
    <name evidence="15" type="ORF">BU251_01860</name>
</gene>
<dbReference type="Proteomes" id="UP000287243">
    <property type="component" value="Chromosome"/>
</dbReference>
<evidence type="ECO:0000256" key="11">
    <source>
        <dbReference type="ARBA" id="ARBA00038076"/>
    </source>
</evidence>
<dbReference type="InterPro" id="IPR003838">
    <property type="entry name" value="ABC3_permease_C"/>
</dbReference>
<proteinExistence type="inferred from homology"/>
<evidence type="ECO:0000256" key="12">
    <source>
        <dbReference type="ARBA" id="ARBA00038388"/>
    </source>
</evidence>
<keyword evidence="9 13" id="KW-0472">Membrane</keyword>
<dbReference type="PROSITE" id="PS00211">
    <property type="entry name" value="ABC_TRANSPORTER_1"/>
    <property type="match status" value="1"/>
</dbReference>
<keyword evidence="10" id="KW-0046">Antibiotic resistance</keyword>
<comment type="similarity">
    <text evidence="11">Belongs to the ABC-4 integral membrane protein family.</text>
</comment>
<protein>
    <submittedName>
        <fullName evidence="15">Macrolide export ATP-binding/permease protein MacB</fullName>
    </submittedName>
</protein>
<dbReference type="GO" id="GO:0098796">
    <property type="term" value="C:membrane protein complex"/>
    <property type="evidence" value="ECO:0007669"/>
    <property type="project" value="UniProtKB-ARBA"/>
</dbReference>
<dbReference type="Pfam" id="PF12704">
    <property type="entry name" value="MacB_PCD"/>
    <property type="match status" value="1"/>
</dbReference>
<feature type="domain" description="ABC transporter" evidence="14">
    <location>
        <begin position="2"/>
        <end position="238"/>
    </location>
</feature>
<dbReference type="EMBL" id="CP019384">
    <property type="protein sequence ID" value="QAT16560.1"/>
    <property type="molecule type" value="Genomic_DNA"/>
</dbReference>
<name>A0A410P361_VELA1</name>
<evidence type="ECO:0000256" key="13">
    <source>
        <dbReference type="SAM" id="Phobius"/>
    </source>
</evidence>
<evidence type="ECO:0000313" key="15">
    <source>
        <dbReference type="EMBL" id="QAT16560.1"/>
    </source>
</evidence>
<feature type="transmembrane region" description="Helical" evidence="13">
    <location>
        <begin position="273"/>
        <end position="293"/>
    </location>
</feature>
<dbReference type="CDD" id="cd03255">
    <property type="entry name" value="ABC_MJ0796_LolCDE_FtsE"/>
    <property type="match status" value="1"/>
</dbReference>
<feature type="transmembrane region" description="Helical" evidence="13">
    <location>
        <begin position="616"/>
        <end position="638"/>
    </location>
</feature>
<keyword evidence="4" id="KW-0997">Cell inner membrane</keyword>
<organism evidence="15 16">
    <name type="scientific">Velamenicoccus archaeovorus</name>
    <dbReference type="NCBI Taxonomy" id="1930593"/>
    <lineage>
        <taxon>Bacteria</taxon>
        <taxon>Pseudomonadati</taxon>
        <taxon>Candidatus Omnitrophota</taxon>
        <taxon>Candidatus Velamenicoccus</taxon>
    </lineage>
</organism>
<accession>A0A410P361</accession>
<dbReference type="GO" id="GO:0005524">
    <property type="term" value="F:ATP binding"/>
    <property type="evidence" value="ECO:0007669"/>
    <property type="project" value="UniProtKB-KW"/>
</dbReference>
<dbReference type="SMART" id="SM00382">
    <property type="entry name" value="AAA"/>
    <property type="match status" value="1"/>
</dbReference>
<dbReference type="Gene3D" id="3.40.50.300">
    <property type="entry name" value="P-loop containing nucleotide triphosphate hydrolases"/>
    <property type="match status" value="1"/>
</dbReference>
<reference evidence="15 16" key="1">
    <citation type="submission" date="2017-01" db="EMBL/GenBank/DDBJ databases">
        <title>First insights into the biology of 'candidatus Vampirococcus archaeovorus'.</title>
        <authorList>
            <person name="Kizina J."/>
            <person name="Jordan S."/>
            <person name="Stueber K."/>
            <person name="Reinhardt R."/>
            <person name="Harder J."/>
        </authorList>
    </citation>
    <scope>NUCLEOTIDE SEQUENCE [LARGE SCALE GENOMIC DNA]</scope>
    <source>
        <strain evidence="15 16">LiM</strain>
    </source>
</reference>
<keyword evidence="8 13" id="KW-1133">Transmembrane helix</keyword>
<evidence type="ECO:0000256" key="2">
    <source>
        <dbReference type="ARBA" id="ARBA00022448"/>
    </source>
</evidence>
<dbReference type="Pfam" id="PF00005">
    <property type="entry name" value="ABC_tran"/>
    <property type="match status" value="1"/>
</dbReference>
<evidence type="ECO:0000256" key="8">
    <source>
        <dbReference type="ARBA" id="ARBA00022989"/>
    </source>
</evidence>
<dbReference type="GO" id="GO:0016887">
    <property type="term" value="F:ATP hydrolysis activity"/>
    <property type="evidence" value="ECO:0007669"/>
    <property type="project" value="InterPro"/>
</dbReference>
<evidence type="ECO:0000256" key="10">
    <source>
        <dbReference type="ARBA" id="ARBA00023251"/>
    </source>
</evidence>
<dbReference type="RefSeq" id="WP_128699199.1">
    <property type="nucleotide sequence ID" value="NZ_CP019384.1"/>
</dbReference>
<feature type="transmembrane region" description="Helical" evidence="13">
    <location>
        <begin position="577"/>
        <end position="610"/>
    </location>
</feature>
<dbReference type="SUPFAM" id="SSF52540">
    <property type="entry name" value="P-loop containing nucleoside triphosphate hydrolases"/>
    <property type="match status" value="1"/>
</dbReference>
<dbReference type="OrthoDB" id="9769100at2"/>
<keyword evidence="2" id="KW-0813">Transport</keyword>
<comment type="subcellular location">
    <subcellularLocation>
        <location evidence="1">Cell inner membrane</location>
        <topology evidence="1">Multi-pass membrane protein</topology>
    </subcellularLocation>
</comment>
<dbReference type="InterPro" id="IPR017911">
    <property type="entry name" value="MacB-like_ATP-bd"/>
</dbReference>
<dbReference type="GO" id="GO:0022857">
    <property type="term" value="F:transmembrane transporter activity"/>
    <property type="evidence" value="ECO:0007669"/>
    <property type="project" value="UniProtKB-ARBA"/>
</dbReference>
<keyword evidence="3" id="KW-1003">Cell membrane</keyword>
<evidence type="ECO:0000256" key="3">
    <source>
        <dbReference type="ARBA" id="ARBA00022475"/>
    </source>
</evidence>
<dbReference type="AlphaFoldDB" id="A0A410P361"/>
<evidence type="ECO:0000256" key="9">
    <source>
        <dbReference type="ARBA" id="ARBA00023136"/>
    </source>
</evidence>
<dbReference type="InterPro" id="IPR027417">
    <property type="entry name" value="P-loop_NTPase"/>
</dbReference>
<keyword evidence="7 15" id="KW-0067">ATP-binding</keyword>
<keyword evidence="6" id="KW-0547">Nucleotide-binding</keyword>
<dbReference type="InterPro" id="IPR025857">
    <property type="entry name" value="MacB_PCD"/>
</dbReference>
<evidence type="ECO:0000256" key="5">
    <source>
        <dbReference type="ARBA" id="ARBA00022692"/>
    </source>
</evidence>
<dbReference type="GO" id="GO:0046677">
    <property type="term" value="P:response to antibiotic"/>
    <property type="evidence" value="ECO:0007669"/>
    <property type="project" value="UniProtKB-KW"/>
</dbReference>
<evidence type="ECO:0000256" key="7">
    <source>
        <dbReference type="ARBA" id="ARBA00022840"/>
    </source>
</evidence>
<dbReference type="Pfam" id="PF02687">
    <property type="entry name" value="FtsX"/>
    <property type="match status" value="1"/>
</dbReference>
<dbReference type="InterPro" id="IPR017871">
    <property type="entry name" value="ABC_transporter-like_CS"/>
</dbReference>
<keyword evidence="5 13" id="KW-0812">Transmembrane</keyword>
<dbReference type="KEGG" id="vai:BU251_01860"/>
<keyword evidence="16" id="KW-1185">Reference proteome</keyword>
<feature type="transmembrane region" description="Helical" evidence="13">
    <location>
        <begin position="531"/>
        <end position="556"/>
    </location>
</feature>
<evidence type="ECO:0000256" key="4">
    <source>
        <dbReference type="ARBA" id="ARBA00022519"/>
    </source>
</evidence>
<dbReference type="InterPro" id="IPR003439">
    <property type="entry name" value="ABC_transporter-like_ATP-bd"/>
</dbReference>
<evidence type="ECO:0000256" key="6">
    <source>
        <dbReference type="ARBA" id="ARBA00022741"/>
    </source>
</evidence>